<dbReference type="GO" id="GO:0000175">
    <property type="term" value="F:3'-5'-RNA exonuclease activity"/>
    <property type="evidence" value="ECO:0007669"/>
    <property type="project" value="TreeGrafter"/>
</dbReference>
<evidence type="ECO:0000256" key="1">
    <source>
        <dbReference type="ARBA" id="ARBA00010774"/>
    </source>
</evidence>
<dbReference type="VEuPathDB" id="TriTrypDB:C4B63_325g2"/>
<dbReference type="VEuPathDB" id="TriTrypDB:TCDM_10500"/>
<dbReference type="SUPFAM" id="SSF56219">
    <property type="entry name" value="DNase I-like"/>
    <property type="match status" value="1"/>
</dbReference>
<feature type="domain" description="Endonuclease/exonuclease/phosphatase" evidence="3">
    <location>
        <begin position="148"/>
        <end position="362"/>
    </location>
</feature>
<dbReference type="VEuPathDB" id="TriTrypDB:TcBrA4_0096220"/>
<dbReference type="GO" id="GO:0006139">
    <property type="term" value="P:nucleobase-containing compound metabolic process"/>
    <property type="evidence" value="ECO:0007669"/>
    <property type="project" value="UniProtKB-ARBA"/>
</dbReference>
<dbReference type="EMBL" id="PRFA01000325">
    <property type="protein sequence ID" value="PWU83421.1"/>
    <property type="molecule type" value="Genomic_DNA"/>
</dbReference>
<dbReference type="Gene3D" id="3.60.10.10">
    <property type="entry name" value="Endonuclease/exonuclease/phosphatase"/>
    <property type="match status" value="1"/>
</dbReference>
<dbReference type="VEuPathDB" id="TriTrypDB:C3747_126g93"/>
<dbReference type="VEuPathDB" id="TriTrypDB:TcYC6_0085520"/>
<protein>
    <recommendedName>
        <fullName evidence="3">Endonuclease/exonuclease/phosphatase domain-containing protein</fullName>
    </recommendedName>
</protein>
<dbReference type="VEuPathDB" id="TriTrypDB:ECC02_007367"/>
<dbReference type="PANTHER" id="PTHR12121">
    <property type="entry name" value="CARBON CATABOLITE REPRESSOR PROTEIN 4"/>
    <property type="match status" value="1"/>
</dbReference>
<dbReference type="InterPro" id="IPR036691">
    <property type="entry name" value="Endo/exonu/phosph_ase_sf"/>
</dbReference>
<accession>A0A2V2UHH1</accession>
<sequence>MFRRSTFHFDNGSAVTGGPVQGLHSGLRSMIQPCIAENVLRETAEIRRRMAAVVEMDTIDGKPAYEPSLPRQWVKAPLSRLSTSASRRDWFRLMQFNMMTDAWSPGGNANATTTPVHGVQARVPGFTRTGADPDAYYPYDPSVDKELPPFLQPDFRRAYLVNEIRYYDPDIVCLQEVNRVFFNDVLWKCIRYCGYGTLYQSSRGYKVRALRRGDNPLLPRHKGKIEEAEDIGNVVLFHKGRFVPILMPGKDLVQNLHFAHVVAMRDKITNMTLNVVCVQYTAGESKEAAKIRLHEARQTLQVLDALNRNDTDRAHMSNVICGDFNNVHDEEACVQLMRERFFSMHDVVGGPRWTTWFHEDAQTCAKYQKYYARNRECFEETDASKRAEREVAKYTRRPIGGQNGGGKMVSAINSEAEKAPCDAKPAVGQEDDCEPQKKEGNEATAMMVEEERQDALALRKQTLKASGIIYRTQDFVFYEPQTLALHQVLDVPEETHINEQQLLPCGKHPSHHIHLVADVSFTDVFPDVALKSLKD</sequence>
<comment type="caution">
    <text evidence="4">The sequence shown here is derived from an EMBL/GenBank/DDBJ whole genome shotgun (WGS) entry which is preliminary data.</text>
</comment>
<dbReference type="VEuPathDB" id="TriTrypDB:TCSYLVIO_003561"/>
<dbReference type="Pfam" id="PF03372">
    <property type="entry name" value="Exo_endo_phos"/>
    <property type="match status" value="1"/>
</dbReference>
<dbReference type="Proteomes" id="UP000246121">
    <property type="component" value="Unassembled WGS sequence"/>
</dbReference>
<dbReference type="VEuPathDB" id="TriTrypDB:Tc_MARK_3788"/>
<evidence type="ECO:0000313" key="4">
    <source>
        <dbReference type="EMBL" id="PWU83421.1"/>
    </source>
</evidence>
<evidence type="ECO:0000256" key="2">
    <source>
        <dbReference type="ARBA" id="ARBA00022801"/>
    </source>
</evidence>
<organism evidence="4 5">
    <name type="scientific">Trypanosoma cruzi</name>
    <dbReference type="NCBI Taxonomy" id="5693"/>
    <lineage>
        <taxon>Eukaryota</taxon>
        <taxon>Discoba</taxon>
        <taxon>Euglenozoa</taxon>
        <taxon>Kinetoplastea</taxon>
        <taxon>Metakinetoplastina</taxon>
        <taxon>Trypanosomatida</taxon>
        <taxon>Trypanosomatidae</taxon>
        <taxon>Trypanosoma</taxon>
        <taxon>Schizotrypanum</taxon>
    </lineage>
</organism>
<gene>
    <name evidence="4" type="ORF">C4B63_325g2</name>
</gene>
<dbReference type="VEuPathDB" id="TriTrypDB:TcCL_NonESM09812"/>
<dbReference type="AlphaFoldDB" id="A0A2V2UHH1"/>
<proteinExistence type="inferred from homology"/>
<dbReference type="VEuPathDB" id="TriTrypDB:BCY84_06256"/>
<dbReference type="VEuPathDB" id="TriTrypDB:TcCLB.508501.300"/>
<dbReference type="PANTHER" id="PTHR12121:SF45">
    <property type="entry name" value="NOCTURNIN"/>
    <property type="match status" value="1"/>
</dbReference>
<dbReference type="VEuPathDB" id="TriTrypDB:TcCLB.506895.50"/>
<dbReference type="InterPro" id="IPR005135">
    <property type="entry name" value="Endo/exonuclease/phosphatase"/>
</dbReference>
<comment type="similarity">
    <text evidence="1">Belongs to the CCR4/nocturin family.</text>
</comment>
<dbReference type="InterPro" id="IPR050410">
    <property type="entry name" value="CCR4/nocturin_mRNA_transcr"/>
</dbReference>
<name>A0A2V2UHH1_TRYCR</name>
<evidence type="ECO:0000259" key="3">
    <source>
        <dbReference type="Pfam" id="PF03372"/>
    </source>
</evidence>
<evidence type="ECO:0000313" key="5">
    <source>
        <dbReference type="Proteomes" id="UP000246121"/>
    </source>
</evidence>
<reference evidence="4 5" key="1">
    <citation type="journal article" date="2018" name="Microb. Genom.">
        <title>Expanding an expanded genome: long-read sequencing of Trypanosoma cruzi.</title>
        <authorList>
            <person name="Berna L."/>
            <person name="Rodriguez M."/>
            <person name="Chiribao M.L."/>
            <person name="Parodi-Talice A."/>
            <person name="Pita S."/>
            <person name="Rijo G."/>
            <person name="Alvarez-Valin F."/>
            <person name="Robello C."/>
        </authorList>
    </citation>
    <scope>NUCLEOTIDE SEQUENCE [LARGE SCALE GENOMIC DNA]</scope>
    <source>
        <strain evidence="4 5">Dm28c</strain>
    </source>
</reference>
<dbReference type="VEuPathDB" id="TriTrypDB:TcG_08661"/>
<keyword evidence="2" id="KW-0378">Hydrolase</keyword>